<proteinExistence type="predicted"/>
<evidence type="ECO:0000259" key="1">
    <source>
        <dbReference type="Pfam" id="PF13358"/>
    </source>
</evidence>
<accession>A0A137PGS1</accession>
<evidence type="ECO:0000313" key="3">
    <source>
        <dbReference type="Proteomes" id="UP000070444"/>
    </source>
</evidence>
<gene>
    <name evidence="2" type="ORF">CONCODRAFT_2843</name>
</gene>
<dbReference type="STRING" id="796925.A0A137PGS1"/>
<dbReference type="GO" id="GO:0003676">
    <property type="term" value="F:nucleic acid binding"/>
    <property type="evidence" value="ECO:0007669"/>
    <property type="project" value="InterPro"/>
</dbReference>
<evidence type="ECO:0000313" key="2">
    <source>
        <dbReference type="EMBL" id="KXN74131.1"/>
    </source>
</evidence>
<dbReference type="OrthoDB" id="2286369at2759"/>
<protein>
    <recommendedName>
        <fullName evidence="1">Tc1-like transposase DDE domain-containing protein</fullName>
    </recommendedName>
</protein>
<dbReference type="EMBL" id="KQ964427">
    <property type="protein sequence ID" value="KXN74131.1"/>
    <property type="molecule type" value="Genomic_DNA"/>
</dbReference>
<dbReference type="InterPro" id="IPR036397">
    <property type="entry name" value="RNaseH_sf"/>
</dbReference>
<dbReference type="InterPro" id="IPR038717">
    <property type="entry name" value="Tc1-like_DDE_dom"/>
</dbReference>
<feature type="domain" description="Tc1-like transposase DDE" evidence="1">
    <location>
        <begin position="60"/>
        <end position="202"/>
    </location>
</feature>
<dbReference type="Pfam" id="PF13358">
    <property type="entry name" value="DDE_3"/>
    <property type="match status" value="1"/>
</dbReference>
<dbReference type="PANTHER" id="PTHR46564">
    <property type="entry name" value="TRANSPOSASE"/>
    <property type="match status" value="1"/>
</dbReference>
<reference evidence="2 3" key="1">
    <citation type="journal article" date="2015" name="Genome Biol. Evol.">
        <title>Phylogenomic analyses indicate that early fungi evolved digesting cell walls of algal ancestors of land plants.</title>
        <authorList>
            <person name="Chang Y."/>
            <person name="Wang S."/>
            <person name="Sekimoto S."/>
            <person name="Aerts A.L."/>
            <person name="Choi C."/>
            <person name="Clum A."/>
            <person name="LaButti K.M."/>
            <person name="Lindquist E.A."/>
            <person name="Yee Ngan C."/>
            <person name="Ohm R.A."/>
            <person name="Salamov A.A."/>
            <person name="Grigoriev I.V."/>
            <person name="Spatafora J.W."/>
            <person name="Berbee M.L."/>
        </authorList>
    </citation>
    <scope>NUCLEOTIDE SEQUENCE [LARGE SCALE GENOMIC DNA]</scope>
    <source>
        <strain evidence="2 3">NRRL 28638</strain>
    </source>
</reference>
<sequence>MAIQLDLLANTLGYHQSTIRRILKKYHKDEKKNSDETKEARRKYVNSFINWASRYGQDNIYFIDEIGYKIEMRAKYRQSKIGTKAIETVVEKQNNNISYAASMNRTKPFYFIQQNTPFTTISFLRFITGLIQKLQKNKVEKALLIMDNVNFYKSDSIASFINKEGFDYLLLPLYTPDLNPIGKLFHQWKTDIEKEKCRDRFDLDKAINSLWSKITKQNCIDYFVEMSNYFEPSIIGRNIE</sequence>
<dbReference type="AlphaFoldDB" id="A0A137PGS1"/>
<dbReference type="Proteomes" id="UP000070444">
    <property type="component" value="Unassembled WGS sequence"/>
</dbReference>
<keyword evidence="3" id="KW-1185">Reference proteome</keyword>
<organism evidence="2 3">
    <name type="scientific">Conidiobolus coronatus (strain ATCC 28846 / CBS 209.66 / NRRL 28638)</name>
    <name type="common">Delacroixia coronata</name>
    <dbReference type="NCBI Taxonomy" id="796925"/>
    <lineage>
        <taxon>Eukaryota</taxon>
        <taxon>Fungi</taxon>
        <taxon>Fungi incertae sedis</taxon>
        <taxon>Zoopagomycota</taxon>
        <taxon>Entomophthoromycotina</taxon>
        <taxon>Entomophthoromycetes</taxon>
        <taxon>Entomophthorales</taxon>
        <taxon>Ancylistaceae</taxon>
        <taxon>Conidiobolus</taxon>
    </lineage>
</organism>
<dbReference type="PANTHER" id="PTHR46564:SF1">
    <property type="entry name" value="TRANSPOSASE"/>
    <property type="match status" value="1"/>
</dbReference>
<dbReference type="OMA" id="FINWASR"/>
<name>A0A137PGS1_CONC2</name>
<dbReference type="Gene3D" id="3.30.420.10">
    <property type="entry name" value="Ribonuclease H-like superfamily/Ribonuclease H"/>
    <property type="match status" value="1"/>
</dbReference>